<dbReference type="OrthoDB" id="905812at2"/>
<dbReference type="SUPFAM" id="SSF49464">
    <property type="entry name" value="Carboxypeptidase regulatory domain-like"/>
    <property type="match status" value="1"/>
</dbReference>
<dbReference type="InterPro" id="IPR037066">
    <property type="entry name" value="Plug_dom_sf"/>
</dbReference>
<dbReference type="EMBL" id="CP025096">
    <property type="protein sequence ID" value="AUD01652.1"/>
    <property type="molecule type" value="Genomic_DNA"/>
</dbReference>
<feature type="domain" description="TonB-dependent receptor plug" evidence="5">
    <location>
        <begin position="178"/>
        <end position="228"/>
    </location>
</feature>
<dbReference type="InterPro" id="IPR012910">
    <property type="entry name" value="Plug_dom"/>
</dbReference>
<keyword evidence="4" id="KW-0732">Signal</keyword>
<dbReference type="Proteomes" id="UP000232883">
    <property type="component" value="Chromosome"/>
</dbReference>
<dbReference type="SUPFAM" id="SSF56935">
    <property type="entry name" value="Porins"/>
    <property type="match status" value="1"/>
</dbReference>
<feature type="signal peptide" evidence="4">
    <location>
        <begin position="1"/>
        <end position="19"/>
    </location>
</feature>
<evidence type="ECO:0000259" key="5">
    <source>
        <dbReference type="Pfam" id="PF07715"/>
    </source>
</evidence>
<evidence type="ECO:0000313" key="8">
    <source>
        <dbReference type="Proteomes" id="UP000232883"/>
    </source>
</evidence>
<dbReference type="KEGG" id="spir:CWM47_07355"/>
<gene>
    <name evidence="7" type="ORF">CWM47_07355</name>
</gene>
<name>A0A2K8YVJ8_9BACT</name>
<evidence type="ECO:0000256" key="1">
    <source>
        <dbReference type="ARBA" id="ARBA00004442"/>
    </source>
</evidence>
<comment type="subcellular location">
    <subcellularLocation>
        <location evidence="1">Cell outer membrane</location>
    </subcellularLocation>
</comment>
<evidence type="ECO:0000259" key="6">
    <source>
        <dbReference type="Pfam" id="PF14905"/>
    </source>
</evidence>
<dbReference type="Pfam" id="PF07715">
    <property type="entry name" value="Plug"/>
    <property type="match status" value="1"/>
</dbReference>
<keyword evidence="8" id="KW-1185">Reference proteome</keyword>
<proteinExistence type="predicted"/>
<keyword evidence="2" id="KW-0472">Membrane</keyword>
<dbReference type="InterPro" id="IPR041700">
    <property type="entry name" value="OMP_b-brl_3"/>
</dbReference>
<evidence type="ECO:0000256" key="2">
    <source>
        <dbReference type="ARBA" id="ARBA00023136"/>
    </source>
</evidence>
<dbReference type="Gene3D" id="2.170.130.10">
    <property type="entry name" value="TonB-dependent receptor, plug domain"/>
    <property type="match status" value="1"/>
</dbReference>
<dbReference type="Pfam" id="PF14905">
    <property type="entry name" value="OMP_b-brl_3"/>
    <property type="match status" value="1"/>
</dbReference>
<reference evidence="7 8" key="1">
    <citation type="submission" date="2017-11" db="EMBL/GenBank/DDBJ databases">
        <title>Taxonomic description and genome sequences of Spirosoma HA7 sp. nov., isolated from pollen microhabitat of Corylus avellana.</title>
        <authorList>
            <person name="Ambika Manirajan B."/>
            <person name="Suarez C."/>
            <person name="Ratering S."/>
            <person name="Geissler-Plaum R."/>
            <person name="Cardinale M."/>
            <person name="Sylvia S."/>
        </authorList>
    </citation>
    <scope>NUCLEOTIDE SEQUENCE [LARGE SCALE GENOMIC DNA]</scope>
    <source>
        <strain evidence="7 8">HA7</strain>
    </source>
</reference>
<feature type="domain" description="Outer membrane protein beta-barrel" evidence="6">
    <location>
        <begin position="383"/>
        <end position="787"/>
    </location>
</feature>
<sequence length="812" mass="91061">MRLLFFAFTLLCLPSGLWAQSAPSTTTSVTGSSRVRIVLTDAKQQPIFGATVRLRLWTDSTSQVTTISDTAGIAQLNLRSDALYALSVTALGKKPLTQGIRLTKAQSTFRFTLEAEAKTLTTVTVTARKALMQQEDDKTIINPELIANSSTNAFELLTKTPCLFLDQDGNVYLNSAVPATIYINGREQRMSAEDVATLLRSLPPNSVERIEVMRTPSARYDASSAGGAVNIVLKKGVKLGRTGSVTANMNQGRFGNQGVGFSLNDGNGTRSTYLNINYSRRNNYDLLTSSRQLPGNQTISQEAYTRTPGDALFAGYGLGYQLNRRWEVNLDGRANYGFTNSFADNTTQIRATEGSQPFVENINTLQNKGRNGSLTQGLSSRYKLDSLGSEITADFSYSYFDNRTDQAYQTQFQLPINPTLVSEGTLLNRRQLATAKLDWIQKLPHKLTLEAGLKTSNQWLASKTNYVNILQAVRQPDLSRTNTFDYTDGIHSGYVQAAKTFGKFILKTGLRVENTNMDGHQRVPTDTTFRVRRTDFFPYLYLSRPVVSIANFPVQASLIYRRSITRPGYEQLNPAIRYVDQYLYETGNPALQPQFTQNVEANLSVANLPILSVGQNYTQQLFSSVLYQSHVNTSIAYRTTDNLGQNRETYFRMLLGIPPGGRYFFVVIGQYNYNQYLGQYEGQPLTFNRGSWTLLTYHQLDLDSRSTLQVNGFWSIHGQRQFYELGNFGTVDMSINRKFLNSRLMVTLSLSDMVYTNRNTFVLNQGSIMAEGSRRGDTRRVGFSVRYNLGFKKQREESANPFNFDGLNQPNK</sequence>
<dbReference type="Gene3D" id="2.40.170.20">
    <property type="entry name" value="TonB-dependent receptor, beta-barrel domain"/>
    <property type="match status" value="1"/>
</dbReference>
<accession>A0A2K8YVJ8</accession>
<keyword evidence="3" id="KW-0998">Cell outer membrane</keyword>
<dbReference type="AlphaFoldDB" id="A0A2K8YVJ8"/>
<dbReference type="PANTHER" id="PTHR40980:SF3">
    <property type="entry name" value="TONB-DEPENDENT RECEPTOR-LIKE BETA-BARREL DOMAIN-CONTAINING PROTEIN"/>
    <property type="match status" value="1"/>
</dbReference>
<feature type="chain" id="PRO_5014752536" evidence="4">
    <location>
        <begin position="20"/>
        <end position="812"/>
    </location>
</feature>
<dbReference type="InterPro" id="IPR008969">
    <property type="entry name" value="CarboxyPept-like_regulatory"/>
</dbReference>
<protein>
    <submittedName>
        <fullName evidence="7">TonB-dependent receptor</fullName>
    </submittedName>
</protein>
<dbReference type="PANTHER" id="PTHR40980">
    <property type="entry name" value="PLUG DOMAIN-CONTAINING PROTEIN"/>
    <property type="match status" value="1"/>
</dbReference>
<organism evidence="7 8">
    <name type="scientific">Spirosoma pollinicola</name>
    <dbReference type="NCBI Taxonomy" id="2057025"/>
    <lineage>
        <taxon>Bacteria</taxon>
        <taxon>Pseudomonadati</taxon>
        <taxon>Bacteroidota</taxon>
        <taxon>Cytophagia</taxon>
        <taxon>Cytophagales</taxon>
        <taxon>Cytophagaceae</taxon>
        <taxon>Spirosoma</taxon>
    </lineage>
</organism>
<dbReference type="InterPro" id="IPR036942">
    <property type="entry name" value="Beta-barrel_TonB_sf"/>
</dbReference>
<evidence type="ECO:0000256" key="3">
    <source>
        <dbReference type="ARBA" id="ARBA00023237"/>
    </source>
</evidence>
<dbReference type="GO" id="GO:0009279">
    <property type="term" value="C:cell outer membrane"/>
    <property type="evidence" value="ECO:0007669"/>
    <property type="project" value="UniProtKB-SubCell"/>
</dbReference>
<evidence type="ECO:0000313" key="7">
    <source>
        <dbReference type="EMBL" id="AUD01652.1"/>
    </source>
</evidence>
<dbReference type="RefSeq" id="WP_100987373.1">
    <property type="nucleotide sequence ID" value="NZ_CP025096.1"/>
</dbReference>
<evidence type="ECO:0000256" key="4">
    <source>
        <dbReference type="SAM" id="SignalP"/>
    </source>
</evidence>
<keyword evidence="7" id="KW-0675">Receptor</keyword>